<keyword evidence="1" id="KW-0472">Membrane</keyword>
<reference evidence="2 3" key="1">
    <citation type="submission" date="2020-06" db="EMBL/GenBank/DDBJ databases">
        <title>Oricola thermophila sp. nov. isolated from a tidal sediments.</title>
        <authorList>
            <person name="Kwon K.K."/>
            <person name="Yang S.-H."/>
            <person name="Park M.-J."/>
        </authorList>
    </citation>
    <scope>NUCLEOTIDE SEQUENCE [LARGE SCALE GENOMIC DNA]</scope>
    <source>
        <strain evidence="2 3">MEBiC13590</strain>
    </source>
</reference>
<dbReference type="RefSeq" id="WP_175275834.1">
    <property type="nucleotide sequence ID" value="NZ_CP054836.1"/>
</dbReference>
<sequence length="490" mass="52038">MEFSVAGAIVIAVLLMLLAFLRAGFLAGLVGSQALGATAIVSLPSLGGASPVVSVVFTLAFLATSFLRADIFRRLGAIFSNIRTAWIVLAFMIYSGFSAIVFPRLFAGSTNVFVASRERDGVFETTLAPVSGNISQAGYLLFSGLTFFAVCLLLLRRFRLEGVLRGFFLFAWLNAVLGMIDMIGKYSGLGDVLAPIRTANYALLTDVELAGFARLAGGFSEASAFGAASLACLAFAYTYWRRRRTRQSFWLTAITFFLLLASTSTTAYAGLAILCIPVAFSMLRQLAARRTRQTDLLVIAVFLAFVTGLMTLAVVRPQTLVPVVDLVDSAILAKTSSDSGQERAYWNAKSLQSLSDTAGLGVGLGSSRASSWPIAVISQLGVAGLFLMTIQIVVLARGMRGLPGRLEPDGETAVASIRACALAGIVSTSLIGGNADPGTIFYVALSVIAVSRVYVAENARLSDAEAKRKTGWRPVCRPDSTIVPWARPAG</sequence>
<feature type="transmembrane region" description="Helical" evidence="1">
    <location>
        <begin position="162"/>
        <end position="180"/>
    </location>
</feature>
<organism evidence="2 3">
    <name type="scientific">Oricola thermophila</name>
    <dbReference type="NCBI Taxonomy" id="2742145"/>
    <lineage>
        <taxon>Bacteria</taxon>
        <taxon>Pseudomonadati</taxon>
        <taxon>Pseudomonadota</taxon>
        <taxon>Alphaproteobacteria</taxon>
        <taxon>Hyphomicrobiales</taxon>
        <taxon>Ahrensiaceae</taxon>
        <taxon>Oricola</taxon>
    </lineage>
</organism>
<evidence type="ECO:0000313" key="2">
    <source>
        <dbReference type="EMBL" id="QKV17937.1"/>
    </source>
</evidence>
<dbReference type="Proteomes" id="UP000509367">
    <property type="component" value="Chromosome"/>
</dbReference>
<evidence type="ECO:0008006" key="4">
    <source>
        <dbReference type="Google" id="ProtNLM"/>
    </source>
</evidence>
<feature type="transmembrane region" description="Helical" evidence="1">
    <location>
        <begin position="247"/>
        <end position="262"/>
    </location>
</feature>
<evidence type="ECO:0000313" key="3">
    <source>
        <dbReference type="Proteomes" id="UP000509367"/>
    </source>
</evidence>
<accession>A0A6N1VG42</accession>
<feature type="transmembrane region" description="Helical" evidence="1">
    <location>
        <begin position="137"/>
        <end position="155"/>
    </location>
</feature>
<keyword evidence="1" id="KW-0812">Transmembrane</keyword>
<feature type="transmembrane region" description="Helical" evidence="1">
    <location>
        <begin position="52"/>
        <end position="72"/>
    </location>
</feature>
<feature type="transmembrane region" description="Helical" evidence="1">
    <location>
        <begin position="268"/>
        <end position="284"/>
    </location>
</feature>
<feature type="transmembrane region" description="Helical" evidence="1">
    <location>
        <begin position="372"/>
        <end position="396"/>
    </location>
</feature>
<proteinExistence type="predicted"/>
<feature type="transmembrane region" description="Helical" evidence="1">
    <location>
        <begin position="222"/>
        <end position="240"/>
    </location>
</feature>
<dbReference type="AlphaFoldDB" id="A0A6N1VG42"/>
<feature type="transmembrane region" description="Helical" evidence="1">
    <location>
        <begin position="296"/>
        <end position="315"/>
    </location>
</feature>
<keyword evidence="1" id="KW-1133">Transmembrane helix</keyword>
<feature type="transmembrane region" description="Helical" evidence="1">
    <location>
        <begin position="84"/>
        <end position="106"/>
    </location>
</feature>
<protein>
    <recommendedName>
        <fullName evidence="4">O-antigen ligase family protein</fullName>
    </recommendedName>
</protein>
<evidence type="ECO:0000256" key="1">
    <source>
        <dbReference type="SAM" id="Phobius"/>
    </source>
</evidence>
<name>A0A6N1VG42_9HYPH</name>
<keyword evidence="3" id="KW-1185">Reference proteome</keyword>
<dbReference type="KEGG" id="orm:HTY61_05415"/>
<gene>
    <name evidence="2" type="ORF">HTY61_05415</name>
</gene>
<dbReference type="EMBL" id="CP054836">
    <property type="protein sequence ID" value="QKV17937.1"/>
    <property type="molecule type" value="Genomic_DNA"/>
</dbReference>